<reference evidence="3 4" key="1">
    <citation type="submission" date="2016-10" db="EMBL/GenBank/DDBJ databases">
        <authorList>
            <person name="de Groot N.N."/>
        </authorList>
    </citation>
    <scope>NUCLEOTIDE SEQUENCE [LARGE SCALE GENOMIC DNA]</scope>
    <source>
        <strain evidence="3 4">DSM 16199</strain>
    </source>
</reference>
<dbReference type="AlphaFoldDB" id="A0A1I4I0R5"/>
<dbReference type="Pfam" id="PF20506">
    <property type="entry name" value="DUF6732"/>
    <property type="match status" value="1"/>
</dbReference>
<evidence type="ECO:0000313" key="4">
    <source>
        <dbReference type="Proteomes" id="UP000199550"/>
    </source>
</evidence>
<evidence type="ECO:0008006" key="5">
    <source>
        <dbReference type="Google" id="ProtNLM"/>
    </source>
</evidence>
<gene>
    <name evidence="3" type="ORF">SAMN04488004_12115</name>
</gene>
<dbReference type="RefSeq" id="WP_090190990.1">
    <property type="nucleotide sequence ID" value="NZ_CAXIDI010000004.1"/>
</dbReference>
<dbReference type="STRING" id="195913.SAMN04488004_12115"/>
<feature type="chain" id="PRO_5011733605" description="LPXTG-motif cell wall anchor domain-containing protein" evidence="2">
    <location>
        <begin position="18"/>
        <end position="67"/>
    </location>
</feature>
<dbReference type="InterPro" id="IPR046619">
    <property type="entry name" value="DUF6732"/>
</dbReference>
<keyword evidence="4" id="KW-1185">Reference proteome</keyword>
<evidence type="ECO:0000313" key="3">
    <source>
        <dbReference type="EMBL" id="SFL47316.1"/>
    </source>
</evidence>
<dbReference type="Proteomes" id="UP000199550">
    <property type="component" value="Unassembled WGS sequence"/>
</dbReference>
<accession>A0A1I4I0R5</accession>
<dbReference type="GeneID" id="97890103"/>
<name>A0A1I4I0R5_9RHOB</name>
<keyword evidence="1" id="KW-0812">Transmembrane</keyword>
<feature type="signal peptide" evidence="2">
    <location>
        <begin position="1"/>
        <end position="17"/>
    </location>
</feature>
<proteinExistence type="predicted"/>
<dbReference type="EMBL" id="FOTF01000021">
    <property type="protein sequence ID" value="SFL47316.1"/>
    <property type="molecule type" value="Genomic_DNA"/>
</dbReference>
<protein>
    <recommendedName>
        <fullName evidence="5">LPXTG-motif cell wall anchor domain-containing protein</fullName>
    </recommendedName>
</protein>
<evidence type="ECO:0000256" key="1">
    <source>
        <dbReference type="SAM" id="Phobius"/>
    </source>
</evidence>
<keyword evidence="1" id="KW-1133">Transmembrane helix</keyword>
<keyword evidence="1" id="KW-0472">Membrane</keyword>
<evidence type="ECO:0000256" key="2">
    <source>
        <dbReference type="SAM" id="SignalP"/>
    </source>
</evidence>
<keyword evidence="2" id="KW-0732">Signal</keyword>
<feature type="transmembrane region" description="Helical" evidence="1">
    <location>
        <begin position="29"/>
        <end position="49"/>
    </location>
</feature>
<organism evidence="3 4">
    <name type="scientific">Loktanella salsilacus</name>
    <dbReference type="NCBI Taxonomy" id="195913"/>
    <lineage>
        <taxon>Bacteria</taxon>
        <taxon>Pseudomonadati</taxon>
        <taxon>Pseudomonadota</taxon>
        <taxon>Alphaproteobacteria</taxon>
        <taxon>Rhodobacterales</taxon>
        <taxon>Roseobacteraceae</taxon>
        <taxon>Loktanella</taxon>
    </lineage>
</organism>
<sequence length="67" mass="6902">MRLLTTILILTATTASAHPGHLVDAAGHNHWVAGIALGAAGIAIALGALKGRKAKQKSEPEREEQPA</sequence>